<name>A0A6N9PXW2_9BACL</name>
<keyword evidence="1" id="KW-1133">Transmembrane helix</keyword>
<dbReference type="InterPro" id="IPR018392">
    <property type="entry name" value="LysM"/>
</dbReference>
<dbReference type="SUPFAM" id="SSF54106">
    <property type="entry name" value="LysM domain"/>
    <property type="match status" value="1"/>
</dbReference>
<dbReference type="AlphaFoldDB" id="A0A6N9PXW2"/>
<dbReference type="InterPro" id="IPR036779">
    <property type="entry name" value="LysM_dom_sf"/>
</dbReference>
<keyword evidence="4" id="KW-1185">Reference proteome</keyword>
<evidence type="ECO:0000313" key="4">
    <source>
        <dbReference type="Proteomes" id="UP000448943"/>
    </source>
</evidence>
<dbReference type="SMART" id="SM00257">
    <property type="entry name" value="LysM"/>
    <property type="match status" value="1"/>
</dbReference>
<evidence type="ECO:0000313" key="3">
    <source>
        <dbReference type="EMBL" id="NBI27817.1"/>
    </source>
</evidence>
<dbReference type="Pfam" id="PF01476">
    <property type="entry name" value="LysM"/>
    <property type="match status" value="1"/>
</dbReference>
<keyword evidence="1" id="KW-0812">Transmembrane</keyword>
<dbReference type="RefSeq" id="WP_160644150.1">
    <property type="nucleotide sequence ID" value="NZ_SIJB01000007.1"/>
</dbReference>
<evidence type="ECO:0000259" key="2">
    <source>
        <dbReference type="PROSITE" id="PS51782"/>
    </source>
</evidence>
<dbReference type="PROSITE" id="PS51782">
    <property type="entry name" value="LYSM"/>
    <property type="match status" value="1"/>
</dbReference>
<accession>A0A6N9PXW2</accession>
<sequence>MHLIYTSNAIDTKKAEQLKVINKPIFLRKKILFILITTVIVTIGLMFGAILNVFALENPDNIQHQDKQMIQIHVKPGDSLWSVAKSYAPREMDIRYFISKIKEENQLQNSNIIIGQILLIPTGEL</sequence>
<gene>
    <name evidence="3" type="ORF">ERL59_02430</name>
</gene>
<evidence type="ECO:0000256" key="1">
    <source>
        <dbReference type="SAM" id="Phobius"/>
    </source>
</evidence>
<organism evidence="3 4">
    <name type="scientific">Chengkuizengella marina</name>
    <dbReference type="NCBI Taxonomy" id="2507566"/>
    <lineage>
        <taxon>Bacteria</taxon>
        <taxon>Bacillati</taxon>
        <taxon>Bacillota</taxon>
        <taxon>Bacilli</taxon>
        <taxon>Bacillales</taxon>
        <taxon>Paenibacillaceae</taxon>
        <taxon>Chengkuizengella</taxon>
    </lineage>
</organism>
<dbReference type="Gene3D" id="3.10.350.10">
    <property type="entry name" value="LysM domain"/>
    <property type="match status" value="1"/>
</dbReference>
<comment type="caution">
    <text evidence="3">The sequence shown here is derived from an EMBL/GenBank/DDBJ whole genome shotgun (WGS) entry which is preliminary data.</text>
</comment>
<keyword evidence="1" id="KW-0472">Membrane</keyword>
<reference evidence="3 4" key="1">
    <citation type="submission" date="2019-01" db="EMBL/GenBank/DDBJ databases">
        <title>Chengkuizengella sp. nov., isolated from deep-sea sediment of East Pacific Ocean.</title>
        <authorList>
            <person name="Yang J."/>
            <person name="Lai Q."/>
            <person name="Shao Z."/>
        </authorList>
    </citation>
    <scope>NUCLEOTIDE SEQUENCE [LARGE SCALE GENOMIC DNA]</scope>
    <source>
        <strain evidence="3 4">YPA3-1-1</strain>
    </source>
</reference>
<protein>
    <submittedName>
        <fullName evidence="3">LysM peptidoglycan-binding domain-containing protein</fullName>
    </submittedName>
</protein>
<feature type="domain" description="LysM" evidence="2">
    <location>
        <begin position="70"/>
        <end position="120"/>
    </location>
</feature>
<feature type="transmembrane region" description="Helical" evidence="1">
    <location>
        <begin position="31"/>
        <end position="55"/>
    </location>
</feature>
<dbReference type="EMBL" id="SIJB01000007">
    <property type="protein sequence ID" value="NBI27817.1"/>
    <property type="molecule type" value="Genomic_DNA"/>
</dbReference>
<dbReference type="OrthoDB" id="9801998at2"/>
<proteinExistence type="predicted"/>
<dbReference type="Proteomes" id="UP000448943">
    <property type="component" value="Unassembled WGS sequence"/>
</dbReference>
<dbReference type="CDD" id="cd00118">
    <property type="entry name" value="LysM"/>
    <property type="match status" value="1"/>
</dbReference>